<dbReference type="RefSeq" id="WP_289505603.1">
    <property type="nucleotide sequence ID" value="NZ_CP116805.1"/>
</dbReference>
<name>A0AAE9XV34_9PROT</name>
<evidence type="ECO:0000313" key="3">
    <source>
        <dbReference type="EMBL" id="WCL55746.1"/>
    </source>
</evidence>
<evidence type="ECO:0000256" key="1">
    <source>
        <dbReference type="ARBA" id="ARBA00022723"/>
    </source>
</evidence>
<dbReference type="AlphaFoldDB" id="A0AAE9XV34"/>
<protein>
    <submittedName>
        <fullName evidence="3">Phytanoyl-CoA dioxygenase family protein</fullName>
    </submittedName>
</protein>
<accession>A0AAE9XV34</accession>
<dbReference type="SUPFAM" id="SSF51197">
    <property type="entry name" value="Clavaminate synthase-like"/>
    <property type="match status" value="1"/>
</dbReference>
<keyword evidence="3" id="KW-0223">Dioxygenase</keyword>
<keyword evidence="2" id="KW-0408">Iron</keyword>
<dbReference type="PANTHER" id="PTHR20883">
    <property type="entry name" value="PHYTANOYL-COA DIOXYGENASE DOMAIN CONTAINING 1"/>
    <property type="match status" value="1"/>
</dbReference>
<dbReference type="InterPro" id="IPR008775">
    <property type="entry name" value="Phytyl_CoA_dOase-like"/>
</dbReference>
<dbReference type="GO" id="GO:0016706">
    <property type="term" value="F:2-oxoglutarate-dependent dioxygenase activity"/>
    <property type="evidence" value="ECO:0007669"/>
    <property type="project" value="UniProtKB-ARBA"/>
</dbReference>
<proteinExistence type="predicted"/>
<keyword evidence="1" id="KW-0479">Metal-binding</keyword>
<reference evidence="3" key="1">
    <citation type="submission" date="2023-01" db="EMBL/GenBank/DDBJ databases">
        <title>The genome sequence of Kordiimonadaceae bacterium 6D33.</title>
        <authorList>
            <person name="Liu Y."/>
        </authorList>
    </citation>
    <scope>NUCLEOTIDE SEQUENCE</scope>
    <source>
        <strain evidence="3">6D33</strain>
    </source>
</reference>
<sequence length="291" mass="32240">MLREATVSYTEEALKPWLQGRSLASWFDQYDEEGYVIFPHVMPADGVARVREALEPYMQGNKAGRNDFEGLKSNRVYALLAKSPVFVEMATHPLALAFAEHDLGRSCLLSACLAIKLHPGETVQPWHYDDSHIDAPMPRPTYGTSTFWAIDDTTETNGATEIIPRSHKWGSVEIAGANKPESFSDRRVRDVSDDPGARPDAVKAVMPSGSFMVAKGTLWHRGGANRSDAPRLIVTPQYVIGWARTLENMSLAVPHELAKTMPERAQELLGYSIHPPFMGYVDGVHPKKVLG</sequence>
<evidence type="ECO:0000256" key="2">
    <source>
        <dbReference type="ARBA" id="ARBA00023004"/>
    </source>
</evidence>
<organism evidence="3 4">
    <name type="scientific">Gimibacter soli</name>
    <dbReference type="NCBI Taxonomy" id="3024400"/>
    <lineage>
        <taxon>Bacteria</taxon>
        <taxon>Pseudomonadati</taxon>
        <taxon>Pseudomonadota</taxon>
        <taxon>Alphaproteobacteria</taxon>
        <taxon>Kordiimonadales</taxon>
        <taxon>Temperatibacteraceae</taxon>
        <taxon>Gimibacter</taxon>
    </lineage>
</organism>
<dbReference type="Gene3D" id="2.60.120.620">
    <property type="entry name" value="q2cbj1_9rhob like domain"/>
    <property type="match status" value="1"/>
</dbReference>
<dbReference type="Proteomes" id="UP001217500">
    <property type="component" value="Chromosome"/>
</dbReference>
<gene>
    <name evidence="3" type="ORF">PH603_08255</name>
</gene>
<evidence type="ECO:0000313" key="4">
    <source>
        <dbReference type="Proteomes" id="UP001217500"/>
    </source>
</evidence>
<keyword evidence="4" id="KW-1185">Reference proteome</keyword>
<dbReference type="PANTHER" id="PTHR20883:SF15">
    <property type="entry name" value="PHYTANOYL-COA DIOXYGENASE DOMAIN-CONTAINING PROTEIN 1"/>
    <property type="match status" value="1"/>
</dbReference>
<dbReference type="EMBL" id="CP116805">
    <property type="protein sequence ID" value="WCL55746.1"/>
    <property type="molecule type" value="Genomic_DNA"/>
</dbReference>
<dbReference type="GO" id="GO:0005506">
    <property type="term" value="F:iron ion binding"/>
    <property type="evidence" value="ECO:0007669"/>
    <property type="project" value="UniProtKB-ARBA"/>
</dbReference>
<dbReference type="KEGG" id="gso:PH603_08255"/>
<keyword evidence="3" id="KW-0560">Oxidoreductase</keyword>
<dbReference type="Pfam" id="PF05721">
    <property type="entry name" value="PhyH"/>
    <property type="match status" value="1"/>
</dbReference>